<evidence type="ECO:0000313" key="2">
    <source>
        <dbReference type="Proteomes" id="UP000299367"/>
    </source>
</evidence>
<comment type="caution">
    <text evidence="1">The sequence shown here is derived from an EMBL/GenBank/DDBJ whole genome shotgun (WGS) entry which is preliminary data.</text>
</comment>
<sequence>MYIRLSVVLYAAIENMKITKLHRLPILRKMVGKTLQIDNSRPHSGFFTEKKIKLQLTQK</sequence>
<name>A0A480AF75_9CYAN</name>
<gene>
    <name evidence="1" type="ORF">NIES80_28030</name>
</gene>
<reference evidence="2" key="1">
    <citation type="submission" date="2019-02" db="EMBL/GenBank/DDBJ databases">
        <title>Draft genome sequence of Dolichospermum planctonicum NIES-80.</title>
        <authorList>
            <person name="Yamaguchi H."/>
            <person name="Suzuki S."/>
            <person name="Kawachi M."/>
        </authorList>
    </citation>
    <scope>NUCLEOTIDE SEQUENCE [LARGE SCALE GENOMIC DNA]</scope>
    <source>
        <strain evidence="2">NIES-80</strain>
    </source>
</reference>
<dbReference type="Proteomes" id="UP000299367">
    <property type="component" value="Unassembled WGS sequence"/>
</dbReference>
<organism evidence="1 2">
    <name type="scientific">Dolichospermum planctonicum</name>
    <dbReference type="NCBI Taxonomy" id="136072"/>
    <lineage>
        <taxon>Bacteria</taxon>
        <taxon>Bacillati</taxon>
        <taxon>Cyanobacteriota</taxon>
        <taxon>Cyanophyceae</taxon>
        <taxon>Nostocales</taxon>
        <taxon>Aphanizomenonaceae</taxon>
        <taxon>Dolichospermum</taxon>
    </lineage>
</organism>
<dbReference type="AlphaFoldDB" id="A0A480AF75"/>
<accession>A0A480AF75</accession>
<protein>
    <submittedName>
        <fullName evidence="1">Uncharacterized protein</fullName>
    </submittedName>
</protein>
<proteinExistence type="predicted"/>
<dbReference type="EMBL" id="BJCF01000032">
    <property type="protein sequence ID" value="GCL43092.1"/>
    <property type="molecule type" value="Genomic_DNA"/>
</dbReference>
<evidence type="ECO:0000313" key="1">
    <source>
        <dbReference type="EMBL" id="GCL43092.1"/>
    </source>
</evidence>